<dbReference type="Proteomes" id="UP000615446">
    <property type="component" value="Unassembled WGS sequence"/>
</dbReference>
<evidence type="ECO:0000313" key="2">
    <source>
        <dbReference type="EMBL" id="GES81768.1"/>
    </source>
</evidence>
<feature type="signal peptide" evidence="1">
    <location>
        <begin position="1"/>
        <end position="23"/>
    </location>
</feature>
<dbReference type="AlphaFoldDB" id="A0A8H3QJ91"/>
<comment type="caution">
    <text evidence="2">The sequence shown here is derived from an EMBL/GenBank/DDBJ whole genome shotgun (WGS) entry which is preliminary data.</text>
</comment>
<organism evidence="2 3">
    <name type="scientific">Rhizophagus clarus</name>
    <dbReference type="NCBI Taxonomy" id="94130"/>
    <lineage>
        <taxon>Eukaryota</taxon>
        <taxon>Fungi</taxon>
        <taxon>Fungi incertae sedis</taxon>
        <taxon>Mucoromycota</taxon>
        <taxon>Glomeromycotina</taxon>
        <taxon>Glomeromycetes</taxon>
        <taxon>Glomerales</taxon>
        <taxon>Glomeraceae</taxon>
        <taxon>Rhizophagus</taxon>
    </lineage>
</organism>
<dbReference type="EMBL" id="BLAL01000058">
    <property type="protein sequence ID" value="GES81768.1"/>
    <property type="molecule type" value="Genomic_DNA"/>
</dbReference>
<evidence type="ECO:0000256" key="1">
    <source>
        <dbReference type="SAM" id="SignalP"/>
    </source>
</evidence>
<name>A0A8H3QJ91_9GLOM</name>
<keyword evidence="1" id="KW-0732">Signal</keyword>
<accession>A0A8H3QJ91</accession>
<evidence type="ECO:0000313" key="3">
    <source>
        <dbReference type="Proteomes" id="UP000615446"/>
    </source>
</evidence>
<feature type="chain" id="PRO_5034270697" evidence="1">
    <location>
        <begin position="24"/>
        <end position="266"/>
    </location>
</feature>
<dbReference type="OrthoDB" id="25620at2759"/>
<sequence>MPGYIRFFFGYLVPFFLLRVNFEVLFFCCLTPDDLDESRIIGTIGKRELELEEHLEEDILGLLVASDELNLDEFFEPVQYYLTKNRTTWIQENFDLRDDLQIDEIDSWDCLIKWGIEQTPGLNSDITKWNNEDCEALKKTLDQYFSLIRFVDFSHSDYFNKIQSYKVIIPNNIYEKIEVFHTKGTLPKTITSPPRNCIESDIIKPKFISGIINWIDKKDKDYIRSYNDTSYKFKLIHLGSEDGMDNESFSNKFTSSLRKKCIQNSC</sequence>
<protein>
    <submittedName>
        <fullName evidence="2">Uncharacterized protein</fullName>
    </submittedName>
</protein>
<gene>
    <name evidence="2" type="ORF">RCL2_000900900</name>
</gene>
<reference evidence="2" key="1">
    <citation type="submission" date="2019-10" db="EMBL/GenBank/DDBJ databases">
        <title>Conservation and host-specific expression of non-tandemly repeated heterogenous ribosome RNA gene in arbuscular mycorrhizal fungi.</title>
        <authorList>
            <person name="Maeda T."/>
            <person name="Kobayashi Y."/>
            <person name="Nakagawa T."/>
            <person name="Ezawa T."/>
            <person name="Yamaguchi K."/>
            <person name="Bino T."/>
            <person name="Nishimoto Y."/>
            <person name="Shigenobu S."/>
            <person name="Kawaguchi M."/>
        </authorList>
    </citation>
    <scope>NUCLEOTIDE SEQUENCE</scope>
    <source>
        <strain evidence="2">HR1</strain>
    </source>
</reference>
<proteinExistence type="predicted"/>